<dbReference type="Pfam" id="PF13426">
    <property type="entry name" value="PAS_9"/>
    <property type="match status" value="1"/>
</dbReference>
<dbReference type="PANTHER" id="PTHR47429">
    <property type="entry name" value="PROTEIN TWIN LOV 1"/>
    <property type="match status" value="1"/>
</dbReference>
<keyword evidence="2" id="KW-0288">FMN</keyword>
<protein>
    <submittedName>
        <fullName evidence="5">PAS sensor protein</fullName>
    </submittedName>
</protein>
<keyword evidence="1" id="KW-0285">Flavoprotein</keyword>
<dbReference type="CDD" id="cd00130">
    <property type="entry name" value="PAS"/>
    <property type="match status" value="1"/>
</dbReference>
<dbReference type="NCBIfam" id="TIGR00229">
    <property type="entry name" value="sensory_box"/>
    <property type="match status" value="1"/>
</dbReference>
<dbReference type="Proteomes" id="UP000232883">
    <property type="component" value="Chromosome"/>
</dbReference>
<sequence>MNFCGPYDKKLAEQYQPVLHTPIAAGWEFRQKPLLLAGSAGWRSLAKLQDWALTASVRHELLSDKWTIVITDQHQIIQYVNPHFEKMTGYSNYEAIGRRPSFLQSEETSKLSRLRIRQAIEQQKSVSELMLNFRKDQTPYWCQVTIRPISNRQKEVVNYIAFEQEVPFDESSLS</sequence>
<evidence type="ECO:0000256" key="3">
    <source>
        <dbReference type="ARBA" id="ARBA00022991"/>
    </source>
</evidence>
<dbReference type="SUPFAM" id="SSF55785">
    <property type="entry name" value="PYP-like sensor domain (PAS domain)"/>
    <property type="match status" value="1"/>
</dbReference>
<evidence type="ECO:0000313" key="5">
    <source>
        <dbReference type="EMBL" id="AUD07164.1"/>
    </source>
</evidence>
<dbReference type="Gene3D" id="3.30.450.20">
    <property type="entry name" value="PAS domain"/>
    <property type="match status" value="1"/>
</dbReference>
<dbReference type="InterPro" id="IPR000014">
    <property type="entry name" value="PAS"/>
</dbReference>
<reference evidence="5 6" key="1">
    <citation type="submission" date="2017-11" db="EMBL/GenBank/DDBJ databases">
        <title>Taxonomic description and genome sequences of Spirosoma HA7 sp. nov., isolated from pollen microhabitat of Corylus avellana.</title>
        <authorList>
            <person name="Ambika Manirajan B."/>
            <person name="Suarez C."/>
            <person name="Ratering S."/>
            <person name="Geissler-Plaum R."/>
            <person name="Cardinale M."/>
            <person name="Sylvia S."/>
        </authorList>
    </citation>
    <scope>NUCLEOTIDE SEQUENCE [LARGE SCALE GENOMIC DNA]</scope>
    <source>
        <strain evidence="5 6">HA7</strain>
    </source>
</reference>
<dbReference type="EMBL" id="CP025096">
    <property type="protein sequence ID" value="AUD07164.1"/>
    <property type="molecule type" value="Genomic_DNA"/>
</dbReference>
<dbReference type="InterPro" id="IPR035965">
    <property type="entry name" value="PAS-like_dom_sf"/>
</dbReference>
<evidence type="ECO:0000259" key="4">
    <source>
        <dbReference type="PROSITE" id="PS50112"/>
    </source>
</evidence>
<dbReference type="AlphaFoldDB" id="A0A2K8ZBD8"/>
<feature type="domain" description="PAS" evidence="4">
    <location>
        <begin position="68"/>
        <end position="123"/>
    </location>
</feature>
<dbReference type="PROSITE" id="PS50112">
    <property type="entry name" value="PAS"/>
    <property type="match status" value="1"/>
</dbReference>
<dbReference type="RefSeq" id="WP_100993732.1">
    <property type="nucleotide sequence ID" value="NZ_CP025096.1"/>
</dbReference>
<gene>
    <name evidence="5" type="ORF">CWM47_04595</name>
</gene>
<dbReference type="OrthoDB" id="1120715at2"/>
<proteinExistence type="predicted"/>
<dbReference type="KEGG" id="spir:CWM47_04595"/>
<accession>A0A2K8ZBD8</accession>
<evidence type="ECO:0000313" key="6">
    <source>
        <dbReference type="Proteomes" id="UP000232883"/>
    </source>
</evidence>
<evidence type="ECO:0000256" key="1">
    <source>
        <dbReference type="ARBA" id="ARBA00022630"/>
    </source>
</evidence>
<evidence type="ECO:0000256" key="2">
    <source>
        <dbReference type="ARBA" id="ARBA00022643"/>
    </source>
</evidence>
<keyword evidence="3" id="KW-0157">Chromophore</keyword>
<organism evidence="5 6">
    <name type="scientific">Spirosoma pollinicola</name>
    <dbReference type="NCBI Taxonomy" id="2057025"/>
    <lineage>
        <taxon>Bacteria</taxon>
        <taxon>Pseudomonadati</taxon>
        <taxon>Bacteroidota</taxon>
        <taxon>Cytophagia</taxon>
        <taxon>Cytophagales</taxon>
        <taxon>Cytophagaceae</taxon>
        <taxon>Spirosoma</taxon>
    </lineage>
</organism>
<name>A0A2K8ZBD8_9BACT</name>
<dbReference type="PANTHER" id="PTHR47429:SF2">
    <property type="entry name" value="PROTEIN TWIN LOV 1"/>
    <property type="match status" value="1"/>
</dbReference>
<keyword evidence="6" id="KW-1185">Reference proteome</keyword>